<dbReference type="SUPFAM" id="SSF69304">
    <property type="entry name" value="Tricorn protease N-terminal domain"/>
    <property type="match status" value="1"/>
</dbReference>
<dbReference type="OrthoDB" id="10406005at2759"/>
<reference evidence="2" key="1">
    <citation type="journal article" date="2013" name="Proc. Natl. Acad. Sci. U.S.A.">
        <title>Genome structure and metabolic features in the red seaweed Chondrus crispus shed light on evolution of the Archaeplastida.</title>
        <authorList>
            <person name="Collen J."/>
            <person name="Porcel B."/>
            <person name="Carre W."/>
            <person name="Ball S.G."/>
            <person name="Chaparro C."/>
            <person name="Tonon T."/>
            <person name="Barbeyron T."/>
            <person name="Michel G."/>
            <person name="Noel B."/>
            <person name="Valentin K."/>
            <person name="Elias M."/>
            <person name="Artiguenave F."/>
            <person name="Arun A."/>
            <person name="Aury J.M."/>
            <person name="Barbosa-Neto J.F."/>
            <person name="Bothwell J.H."/>
            <person name="Bouget F.Y."/>
            <person name="Brillet L."/>
            <person name="Cabello-Hurtado F."/>
            <person name="Capella-Gutierrez S."/>
            <person name="Charrier B."/>
            <person name="Cladiere L."/>
            <person name="Cock J.M."/>
            <person name="Coelho S.M."/>
            <person name="Colleoni C."/>
            <person name="Czjzek M."/>
            <person name="Da Silva C."/>
            <person name="Delage L."/>
            <person name="Denoeud F."/>
            <person name="Deschamps P."/>
            <person name="Dittami S.M."/>
            <person name="Gabaldon T."/>
            <person name="Gachon C.M."/>
            <person name="Groisillier A."/>
            <person name="Herve C."/>
            <person name="Jabbari K."/>
            <person name="Katinka M."/>
            <person name="Kloareg B."/>
            <person name="Kowalczyk N."/>
            <person name="Labadie K."/>
            <person name="Leblanc C."/>
            <person name="Lopez P.J."/>
            <person name="McLachlan D.H."/>
            <person name="Meslet-Cladiere L."/>
            <person name="Moustafa A."/>
            <person name="Nehr Z."/>
            <person name="Nyvall Collen P."/>
            <person name="Panaud O."/>
            <person name="Partensky F."/>
            <person name="Poulain J."/>
            <person name="Rensing S.A."/>
            <person name="Rousvoal S."/>
            <person name="Samson G."/>
            <person name="Symeonidi A."/>
            <person name="Weissenbach J."/>
            <person name="Zambounis A."/>
            <person name="Wincker P."/>
            <person name="Boyen C."/>
        </authorList>
    </citation>
    <scope>NUCLEOTIDE SEQUENCE [LARGE SCALE GENOMIC DNA]</scope>
    <source>
        <strain evidence="2">cv. Stackhouse</strain>
    </source>
</reference>
<evidence type="ECO:0000313" key="1">
    <source>
        <dbReference type="EMBL" id="CDF37966.1"/>
    </source>
</evidence>
<dbReference type="Proteomes" id="UP000012073">
    <property type="component" value="Unassembled WGS sequence"/>
</dbReference>
<dbReference type="AlphaFoldDB" id="R7QKF9"/>
<accession>R7QKF9</accession>
<evidence type="ECO:0000313" key="2">
    <source>
        <dbReference type="Proteomes" id="UP000012073"/>
    </source>
</evidence>
<protein>
    <submittedName>
        <fullName evidence="1">Uncharacterized protein</fullName>
    </submittedName>
</protein>
<name>R7QKF9_CHOCR</name>
<dbReference type="RefSeq" id="XP_005717835.1">
    <property type="nucleotide sequence ID" value="XM_005717778.1"/>
</dbReference>
<dbReference type="GeneID" id="17325552"/>
<dbReference type="EMBL" id="HG001890">
    <property type="protein sequence ID" value="CDF37966.1"/>
    <property type="molecule type" value="Genomic_DNA"/>
</dbReference>
<organism evidence="1 2">
    <name type="scientific">Chondrus crispus</name>
    <name type="common">Carrageen Irish moss</name>
    <name type="synonym">Polymorpha crispa</name>
    <dbReference type="NCBI Taxonomy" id="2769"/>
    <lineage>
        <taxon>Eukaryota</taxon>
        <taxon>Rhodophyta</taxon>
        <taxon>Florideophyceae</taxon>
        <taxon>Rhodymeniophycidae</taxon>
        <taxon>Gigartinales</taxon>
        <taxon>Gigartinaceae</taxon>
        <taxon>Chondrus</taxon>
    </lineage>
</organism>
<proteinExistence type="predicted"/>
<sequence>MATGVGGTAALSPDGERLAWVVFAGSPSKVYLTVWSVRESCVISISEVTKIYPRRWSALGWARVVFSPNGRYCIVVVNCAKKVLRVESVDGEIARTKLCRFVTAVFEMSGDRGALPVRERCDWLEMSPGTFAQGLCAAVTSAVQGLVLHVGTAHLFGEDKVLLSRRRQYHESALLLNCIHSCPGEASYKALSFGRATRHPWFVTKQPMYSFLFDMAGKRVHVATSPHANAMLTMVKMDGEKDGFEVEQQKEERRRWRDGPVKRRHVFKNMPWRTSFATVTAFSLTGKWIAGASLLDADKCCVCVRNVTLTELFG</sequence>
<gene>
    <name evidence="1" type="ORF">CHC_T00005965001</name>
</gene>
<keyword evidence="2" id="KW-1185">Reference proteome</keyword>
<dbReference type="KEGG" id="ccp:CHC_T00005965001"/>
<dbReference type="Gramene" id="CDF37966">
    <property type="protein sequence ID" value="CDF37966"/>
    <property type="gene ID" value="CHC_T00005965001"/>
</dbReference>